<dbReference type="Proteomes" id="UP000475582">
    <property type="component" value="Unassembled WGS sequence"/>
</dbReference>
<gene>
    <name evidence="3" type="ORF">GM676_30770</name>
</gene>
<evidence type="ECO:0000313" key="3">
    <source>
        <dbReference type="EMBL" id="MTV41937.1"/>
    </source>
</evidence>
<feature type="domain" description="HTH cro/C1-type" evidence="2">
    <location>
        <begin position="16"/>
        <end position="70"/>
    </location>
</feature>
<dbReference type="InterPro" id="IPR010982">
    <property type="entry name" value="Lambda_DNA-bd_dom_sf"/>
</dbReference>
<evidence type="ECO:0000313" key="4">
    <source>
        <dbReference type="Proteomes" id="UP000475582"/>
    </source>
</evidence>
<dbReference type="SMART" id="SM00530">
    <property type="entry name" value="HTH_XRE"/>
    <property type="match status" value="1"/>
</dbReference>
<dbReference type="AlphaFoldDB" id="A0A6L6PTC7"/>
<dbReference type="Gene3D" id="1.10.260.40">
    <property type="entry name" value="lambda repressor-like DNA-binding domains"/>
    <property type="match status" value="1"/>
</dbReference>
<dbReference type="InterPro" id="IPR001387">
    <property type="entry name" value="Cro/C1-type_HTH"/>
</dbReference>
<dbReference type="PANTHER" id="PTHR46797:SF1">
    <property type="entry name" value="METHYLPHOSPHONATE SYNTHASE"/>
    <property type="match status" value="1"/>
</dbReference>
<dbReference type="GO" id="GO:0005829">
    <property type="term" value="C:cytosol"/>
    <property type="evidence" value="ECO:0007669"/>
    <property type="project" value="TreeGrafter"/>
</dbReference>
<dbReference type="RefSeq" id="WP_155468374.1">
    <property type="nucleotide sequence ID" value="NZ_WNKY01000084.1"/>
</dbReference>
<dbReference type="CDD" id="cd00093">
    <property type="entry name" value="HTH_XRE"/>
    <property type="match status" value="1"/>
</dbReference>
<dbReference type="InterPro" id="IPR050807">
    <property type="entry name" value="TransReg_Diox_bact_type"/>
</dbReference>
<dbReference type="PANTHER" id="PTHR46797">
    <property type="entry name" value="HTH-TYPE TRANSCRIPTIONAL REGULATOR"/>
    <property type="match status" value="1"/>
</dbReference>
<sequence length="79" mass="8599">MGRDYDQIRKQLAVNIRVLRGQKGLSQEALALSADLDRTYISQIERGVGNPSLLVLCKLATILEADVNDLVGVPLPPQA</sequence>
<accession>A0A6L6PTC7</accession>
<name>A0A6L6PTC7_9BURK</name>
<keyword evidence="1" id="KW-0238">DNA-binding</keyword>
<dbReference type="EMBL" id="WNKY01000084">
    <property type="protein sequence ID" value="MTV41937.1"/>
    <property type="molecule type" value="Genomic_DNA"/>
</dbReference>
<dbReference type="GO" id="GO:0003700">
    <property type="term" value="F:DNA-binding transcription factor activity"/>
    <property type="evidence" value="ECO:0007669"/>
    <property type="project" value="TreeGrafter"/>
</dbReference>
<dbReference type="OrthoDB" id="1097442at2"/>
<reference evidence="3 4" key="1">
    <citation type="submission" date="2019-11" db="EMBL/GenBank/DDBJ databases">
        <title>Type strains purchased from KCTC, JCM and DSMZ.</title>
        <authorList>
            <person name="Lu H."/>
        </authorList>
    </citation>
    <scope>NUCLEOTIDE SEQUENCE [LARGE SCALE GENOMIC DNA]</scope>
    <source>
        <strain evidence="3 4">KCTC 22382</strain>
    </source>
</reference>
<dbReference type="SUPFAM" id="SSF47413">
    <property type="entry name" value="lambda repressor-like DNA-binding domains"/>
    <property type="match status" value="1"/>
</dbReference>
<protein>
    <submittedName>
        <fullName evidence="3">Helix-turn-helix domain-containing protein</fullName>
    </submittedName>
</protein>
<dbReference type="Pfam" id="PF01381">
    <property type="entry name" value="HTH_3"/>
    <property type="match status" value="1"/>
</dbReference>
<evidence type="ECO:0000256" key="1">
    <source>
        <dbReference type="ARBA" id="ARBA00023125"/>
    </source>
</evidence>
<comment type="caution">
    <text evidence="3">The sequence shown here is derived from an EMBL/GenBank/DDBJ whole genome shotgun (WGS) entry which is preliminary data.</text>
</comment>
<keyword evidence="4" id="KW-1185">Reference proteome</keyword>
<dbReference type="PROSITE" id="PS50943">
    <property type="entry name" value="HTH_CROC1"/>
    <property type="match status" value="1"/>
</dbReference>
<evidence type="ECO:0000259" key="2">
    <source>
        <dbReference type="PROSITE" id="PS50943"/>
    </source>
</evidence>
<organism evidence="3 4">
    <name type="scientific">Duganella radicis</name>
    <dbReference type="NCBI Taxonomy" id="551988"/>
    <lineage>
        <taxon>Bacteria</taxon>
        <taxon>Pseudomonadati</taxon>
        <taxon>Pseudomonadota</taxon>
        <taxon>Betaproteobacteria</taxon>
        <taxon>Burkholderiales</taxon>
        <taxon>Oxalobacteraceae</taxon>
        <taxon>Telluria group</taxon>
        <taxon>Duganella</taxon>
    </lineage>
</organism>
<dbReference type="GO" id="GO:0003677">
    <property type="term" value="F:DNA binding"/>
    <property type="evidence" value="ECO:0007669"/>
    <property type="project" value="UniProtKB-KW"/>
</dbReference>
<proteinExistence type="predicted"/>